<reference evidence="1 2" key="1">
    <citation type="submission" date="2020-07" db="EMBL/GenBank/DDBJ databases">
        <title>Taxonomic proposal: Crassvirales, a new order of highly abundant and diverse bacterial viruses.</title>
        <authorList>
            <person name="Shkoporov A.N."/>
            <person name="Stockdale S.R."/>
            <person name="Guerin E."/>
            <person name="Ross R.P."/>
            <person name="Hill C."/>
        </authorList>
    </citation>
    <scope>NUCLEOTIDE SEQUENCE [LARGE SCALE GENOMIC DNA]</scope>
</reference>
<protein>
    <submittedName>
        <fullName evidence="1">Uncharacterized protein</fullName>
    </submittedName>
</protein>
<sequence>MITYVNTVFVSNTNNPDVIEGTKTLKGAKTDVAENVGKFVFDKKDDLFRIGLVKDGVLRVHGAKTETYTNIVKWSNWIDKNYIKSAHYMLADAYKANTKLAEQDTVTIDFNGAFTDDKNEFAQGNRRIIVRLTFKDMPTRFRKWTESYEYLTKKGDTADDVAKAFATMITDQYKRARVEAKAGTNASAEAEDAKGKLILTAMPYDDDNDVNTINVANKVRFTANVYYTNPQAAGFASKNKYFPQGLVITKKEGYDDPMSAKHVRDHEAQAMGYEGILNRGCCTWPIIKPAMTTDLSKKYDGITIEFETKYRAADDVQRHTKQTIEIYVPAAETPAVGDIDNITTKIFAENKSGVILEEIAYKGE</sequence>
<name>A0A7M1RTS7_9CAUD</name>
<organism evidence="1 2">
    <name type="scientific">uncultured phage cr131_1</name>
    <dbReference type="NCBI Taxonomy" id="2772093"/>
    <lineage>
        <taxon>Viruses</taxon>
        <taxon>Duplodnaviria</taxon>
        <taxon>Heunggongvirae</taxon>
        <taxon>Uroviricota</taxon>
        <taxon>Caudoviricetes</taxon>
        <taxon>Crassvirales</taxon>
        <taxon>Suoliviridae</taxon>
        <taxon>Oafivirinae</taxon>
        <taxon>Cacepaovirus</taxon>
        <taxon>Cacepaovirus simiae</taxon>
    </lineage>
</organism>
<dbReference type="EMBL" id="MT774409">
    <property type="protein sequence ID" value="QOR57738.1"/>
    <property type="molecule type" value="Genomic_DNA"/>
</dbReference>
<dbReference type="Proteomes" id="UP000594129">
    <property type="component" value="Segment"/>
</dbReference>
<dbReference type="RefSeq" id="YP_010113378.1">
    <property type="nucleotide sequence ID" value="NC_055902.1"/>
</dbReference>
<dbReference type="KEGG" id="vg:65131897"/>
<evidence type="ECO:0000313" key="1">
    <source>
        <dbReference type="EMBL" id="QOR57738.1"/>
    </source>
</evidence>
<evidence type="ECO:0000313" key="2">
    <source>
        <dbReference type="Proteomes" id="UP000594129"/>
    </source>
</evidence>
<dbReference type="GeneID" id="65131897"/>
<proteinExistence type="predicted"/>
<accession>A0A7M1RTS7</accession>
<keyword evidence="2" id="KW-1185">Reference proteome</keyword>